<comment type="caution">
    <text evidence="2">The sequence shown here is derived from an EMBL/GenBank/DDBJ whole genome shotgun (WGS) entry which is preliminary data.</text>
</comment>
<accession>A0ABQ3CXV8</accession>
<feature type="region of interest" description="Disordered" evidence="1">
    <location>
        <begin position="116"/>
        <end position="156"/>
    </location>
</feature>
<name>A0ABQ3CXV8_9ACTN</name>
<evidence type="ECO:0000313" key="3">
    <source>
        <dbReference type="Proteomes" id="UP000653644"/>
    </source>
</evidence>
<dbReference type="EMBL" id="BMVN01000024">
    <property type="protein sequence ID" value="GHA46439.1"/>
    <property type="molecule type" value="Genomic_DNA"/>
</dbReference>
<feature type="region of interest" description="Disordered" evidence="1">
    <location>
        <begin position="1"/>
        <end position="76"/>
    </location>
</feature>
<gene>
    <name evidence="2" type="ORF">GCM10010345_58700</name>
</gene>
<evidence type="ECO:0000256" key="1">
    <source>
        <dbReference type="SAM" id="MobiDB-lite"/>
    </source>
</evidence>
<dbReference type="RefSeq" id="WP_189890918.1">
    <property type="nucleotide sequence ID" value="NZ_BMVN01000024.1"/>
</dbReference>
<protein>
    <submittedName>
        <fullName evidence="2">Uncharacterized protein</fullName>
    </submittedName>
</protein>
<organism evidence="2 3">
    <name type="scientific">Streptomyces canarius</name>
    <dbReference type="NCBI Taxonomy" id="285453"/>
    <lineage>
        <taxon>Bacteria</taxon>
        <taxon>Bacillati</taxon>
        <taxon>Actinomycetota</taxon>
        <taxon>Actinomycetes</taxon>
        <taxon>Kitasatosporales</taxon>
        <taxon>Streptomycetaceae</taxon>
        <taxon>Streptomyces</taxon>
    </lineage>
</organism>
<reference evidence="3" key="1">
    <citation type="journal article" date="2019" name="Int. J. Syst. Evol. Microbiol.">
        <title>The Global Catalogue of Microorganisms (GCM) 10K type strain sequencing project: providing services to taxonomists for standard genome sequencing and annotation.</title>
        <authorList>
            <consortium name="The Broad Institute Genomics Platform"/>
            <consortium name="The Broad Institute Genome Sequencing Center for Infectious Disease"/>
            <person name="Wu L."/>
            <person name="Ma J."/>
        </authorList>
    </citation>
    <scope>NUCLEOTIDE SEQUENCE [LARGE SCALE GENOMIC DNA]</scope>
    <source>
        <strain evidence="3">JCM 4733</strain>
    </source>
</reference>
<dbReference type="Proteomes" id="UP000653644">
    <property type="component" value="Unassembled WGS sequence"/>
</dbReference>
<keyword evidence="3" id="KW-1185">Reference proteome</keyword>
<proteinExistence type="predicted"/>
<evidence type="ECO:0000313" key="2">
    <source>
        <dbReference type="EMBL" id="GHA46439.1"/>
    </source>
</evidence>
<sequence>MTRPVVSPDELDPPVAADPRPRAERDLTEVWRQPRAARTLHRQQPRADRPGSRVLRRHADATAGYRDGEHVPTERGNALENLVIGRGPVARAPRAVTAGSERTRPRDVRDAACAPRTPVRVRQHSPRRTVDGLPAAPDRGRCRMNSLPAALTPEGR</sequence>
<feature type="compositionally biased region" description="Basic and acidic residues" evidence="1">
    <location>
        <begin position="19"/>
        <end position="29"/>
    </location>
</feature>